<reference evidence="2 3" key="1">
    <citation type="journal article" date="2012" name="BMC Genomics">
        <title>Comparative genomic analysis of human infective Trypanosoma cruzi lineages with the bat-restricted subspecies T. cruzi marinkellei.</title>
        <authorList>
            <person name="Franzen O."/>
            <person name="Talavera-Lopez C."/>
            <person name="Ochaya S."/>
            <person name="Butler C.E."/>
            <person name="Messenger L.A."/>
            <person name="Lewis M.D."/>
            <person name="Llewellyn M.S."/>
            <person name="Marinkelle C.J."/>
            <person name="Tyler K.M."/>
            <person name="Miles M.A."/>
            <person name="Andersson B."/>
        </authorList>
    </citation>
    <scope>NUCLEOTIDE SEQUENCE [LARGE SCALE GENOMIC DNA]</scope>
    <source>
        <strain evidence="2 3">B7</strain>
    </source>
</reference>
<protein>
    <submittedName>
        <fullName evidence="2">Elongation factor 1-gamma (EF-1-gamma), putative</fullName>
    </submittedName>
</protein>
<evidence type="ECO:0000313" key="3">
    <source>
        <dbReference type="Proteomes" id="UP000007350"/>
    </source>
</evidence>
<comment type="caution">
    <text evidence="2">The sequence shown here is derived from an EMBL/GenBank/DDBJ whole genome shotgun (WGS) entry which is preliminary data.</text>
</comment>
<evidence type="ECO:0000313" key="2">
    <source>
        <dbReference type="EMBL" id="EKF29275.1"/>
    </source>
</evidence>
<proteinExistence type="predicted"/>
<dbReference type="Proteomes" id="UP000007350">
    <property type="component" value="Unassembled WGS sequence"/>
</dbReference>
<keyword evidence="2" id="KW-0251">Elongation factor</keyword>
<keyword evidence="2" id="KW-0648">Protein biosynthesis</keyword>
<keyword evidence="3" id="KW-1185">Reference proteome</keyword>
<name>K2MQA9_TRYCR</name>
<dbReference type="GO" id="GO:0003746">
    <property type="term" value="F:translation elongation factor activity"/>
    <property type="evidence" value="ECO:0007669"/>
    <property type="project" value="UniProtKB-KW"/>
</dbReference>
<dbReference type="OrthoDB" id="10445041at2759"/>
<dbReference type="EMBL" id="AHKC01013623">
    <property type="protein sequence ID" value="EKF29275.1"/>
    <property type="molecule type" value="Genomic_DNA"/>
</dbReference>
<feature type="signal peptide" evidence="1">
    <location>
        <begin position="1"/>
        <end position="17"/>
    </location>
</feature>
<sequence>MGACGTLFALCWRPADAAARCSPCVTVLPALGVILLSPEVLLCRVRALLGVSRRVTDGATMASSGDDSRCVLGTHPHTLSFASLCGSDCGTRAVHGSCRRCSGGGRGAEGEEEAEPARRAAAESVRAGRIGARARPHGHTLRCCAVLLLALRRRRPHDVLVPLQVREGQQDAVHDGQPDPRVAGAHGARAPVCVGRCAHDWGGEAARHCGAVGVWQWHAGDCEGRGGHGAVWLREEVEDVADPAGAHDGVRVLGGPDDPEACAGGARVEVSVACL</sequence>
<accession>K2MQA9</accession>
<feature type="chain" id="PRO_5003864607" evidence="1">
    <location>
        <begin position="18"/>
        <end position="275"/>
    </location>
</feature>
<gene>
    <name evidence="2" type="ORF">MOQ_006950</name>
</gene>
<organism evidence="2 3">
    <name type="scientific">Trypanosoma cruzi marinkellei</name>
    <dbReference type="NCBI Taxonomy" id="85056"/>
    <lineage>
        <taxon>Eukaryota</taxon>
        <taxon>Discoba</taxon>
        <taxon>Euglenozoa</taxon>
        <taxon>Kinetoplastea</taxon>
        <taxon>Metakinetoplastina</taxon>
        <taxon>Trypanosomatida</taxon>
        <taxon>Trypanosomatidae</taxon>
        <taxon>Trypanosoma</taxon>
        <taxon>Schizotrypanum</taxon>
    </lineage>
</organism>
<keyword evidence="1" id="KW-0732">Signal</keyword>
<evidence type="ECO:0000256" key="1">
    <source>
        <dbReference type="SAM" id="SignalP"/>
    </source>
</evidence>
<dbReference type="AlphaFoldDB" id="K2MQA9"/>